<dbReference type="InterPro" id="IPR009075">
    <property type="entry name" value="AcylCo_DH/oxidase_C"/>
</dbReference>
<dbReference type="InterPro" id="IPR037069">
    <property type="entry name" value="AcylCoA_DH/ox_N_sf"/>
</dbReference>
<gene>
    <name evidence="8" type="ORF">HHL10_17140</name>
</gene>
<keyword evidence="4" id="KW-0274">FAD</keyword>
<dbReference type="EMBL" id="JABBFW010000012">
    <property type="protein sequence ID" value="NML16710.1"/>
    <property type="molecule type" value="Genomic_DNA"/>
</dbReference>
<dbReference type="Gene3D" id="1.10.540.10">
    <property type="entry name" value="Acyl-CoA dehydrogenase/oxidase, N-terminal domain"/>
    <property type="match status" value="1"/>
</dbReference>
<dbReference type="SUPFAM" id="SSF56645">
    <property type="entry name" value="Acyl-CoA dehydrogenase NM domain-like"/>
    <property type="match status" value="1"/>
</dbReference>
<dbReference type="Gene3D" id="1.20.140.10">
    <property type="entry name" value="Butyryl-CoA Dehydrogenase, subunit A, domain 3"/>
    <property type="match status" value="1"/>
</dbReference>
<evidence type="ECO:0000313" key="9">
    <source>
        <dbReference type="Proteomes" id="UP000574067"/>
    </source>
</evidence>
<evidence type="ECO:0000256" key="3">
    <source>
        <dbReference type="ARBA" id="ARBA00022630"/>
    </source>
</evidence>
<dbReference type="InterPro" id="IPR046373">
    <property type="entry name" value="Acyl-CoA_Oxase/DH_mid-dom_sf"/>
</dbReference>
<dbReference type="GO" id="GO:0050660">
    <property type="term" value="F:flavin adenine dinucleotide binding"/>
    <property type="evidence" value="ECO:0007669"/>
    <property type="project" value="InterPro"/>
</dbReference>
<dbReference type="SUPFAM" id="SSF47203">
    <property type="entry name" value="Acyl-CoA dehydrogenase C-terminal domain-like"/>
    <property type="match status" value="1"/>
</dbReference>
<dbReference type="PANTHER" id="PTHR43884">
    <property type="entry name" value="ACYL-COA DEHYDROGENASE"/>
    <property type="match status" value="1"/>
</dbReference>
<sequence>MDFSLNDDQRAFAESARTLFEDHCGDAQLRAHDTSGDSHLRALWPACIDLGLHGVLVPEEHGGLGLGMTELMGVLEAQGRALALVPLWQHQLAAAAVARFGAPALVPQVLAPAMDGSAMLTLSPGALSVPRGAGLALSRSGTHGWRLDGEVNAVPLGADARFALLGADCDGQPRLVLLDLSAPGVQRRSGLSQHHLGVADLRLDGVALPDDAVLQAAAHGWVEPRAIACLAALQLGVSAEQARRTVQYVSERQQFGRAIGTFQLVAGQMADVHIGIETLRSTLWQLVYRLDAGLGTLPQALAVRAQACELAHLAGHKCQHLHGGMGVDVTYPIHRFLYWSRALSAEIGGRDAHLQRLGDWLAENDRLGWKYDLPEDTTT</sequence>
<dbReference type="RefSeq" id="WP_169161615.1">
    <property type="nucleotide sequence ID" value="NZ_JABBFW010000012.1"/>
</dbReference>
<dbReference type="Proteomes" id="UP000574067">
    <property type="component" value="Unassembled WGS sequence"/>
</dbReference>
<name>A0A848FEY4_9BURK</name>
<dbReference type="InterPro" id="IPR009100">
    <property type="entry name" value="AcylCoA_DH/oxidase_NM_dom_sf"/>
</dbReference>
<dbReference type="Pfam" id="PF02771">
    <property type="entry name" value="Acyl-CoA_dh_N"/>
    <property type="match status" value="1"/>
</dbReference>
<dbReference type="GO" id="GO:0003995">
    <property type="term" value="F:acyl-CoA dehydrogenase activity"/>
    <property type="evidence" value="ECO:0007669"/>
    <property type="project" value="TreeGrafter"/>
</dbReference>
<feature type="domain" description="Acyl-CoA dehydrogenase/oxidase N-terminal" evidence="7">
    <location>
        <begin position="7"/>
        <end position="116"/>
    </location>
</feature>
<accession>A0A848FEY4</accession>
<comment type="caution">
    <text evidence="8">The sequence shown here is derived from an EMBL/GenBank/DDBJ whole genome shotgun (WGS) entry which is preliminary data.</text>
</comment>
<dbReference type="Gene3D" id="2.40.110.10">
    <property type="entry name" value="Butyryl-CoA Dehydrogenase, subunit A, domain 2"/>
    <property type="match status" value="1"/>
</dbReference>
<evidence type="ECO:0000313" key="8">
    <source>
        <dbReference type="EMBL" id="NML16710.1"/>
    </source>
</evidence>
<organism evidence="8 9">
    <name type="scientific">Azohydromonas caseinilytica</name>
    <dbReference type="NCBI Taxonomy" id="2728836"/>
    <lineage>
        <taxon>Bacteria</taxon>
        <taxon>Pseudomonadati</taxon>
        <taxon>Pseudomonadota</taxon>
        <taxon>Betaproteobacteria</taxon>
        <taxon>Burkholderiales</taxon>
        <taxon>Sphaerotilaceae</taxon>
        <taxon>Azohydromonas</taxon>
    </lineage>
</organism>
<proteinExistence type="inferred from homology"/>
<keyword evidence="5" id="KW-0560">Oxidoreductase</keyword>
<keyword evidence="3" id="KW-0285">Flavoprotein</keyword>
<evidence type="ECO:0000256" key="4">
    <source>
        <dbReference type="ARBA" id="ARBA00022827"/>
    </source>
</evidence>
<comment type="cofactor">
    <cofactor evidence="1">
        <name>FAD</name>
        <dbReference type="ChEBI" id="CHEBI:57692"/>
    </cofactor>
</comment>
<protein>
    <submittedName>
        <fullName evidence="8">Acyl-CoA/acyl-ACP dehydrogenase</fullName>
    </submittedName>
</protein>
<evidence type="ECO:0000256" key="1">
    <source>
        <dbReference type="ARBA" id="ARBA00001974"/>
    </source>
</evidence>
<reference evidence="8 9" key="1">
    <citation type="submission" date="2020-04" db="EMBL/GenBank/DDBJ databases">
        <title>Azohydromonas sp. isolated from soil.</title>
        <authorList>
            <person name="Dahal R.H."/>
        </authorList>
    </citation>
    <scope>NUCLEOTIDE SEQUENCE [LARGE SCALE GENOMIC DNA]</scope>
    <source>
        <strain evidence="8 9">G-1-1-14</strain>
    </source>
</reference>
<comment type="similarity">
    <text evidence="2">Belongs to the acyl-CoA dehydrogenase family.</text>
</comment>
<evidence type="ECO:0000259" key="7">
    <source>
        <dbReference type="Pfam" id="PF02771"/>
    </source>
</evidence>
<dbReference type="AlphaFoldDB" id="A0A848FEY4"/>
<dbReference type="PANTHER" id="PTHR43884:SF20">
    <property type="entry name" value="ACYL-COA DEHYDROGENASE FADE28"/>
    <property type="match status" value="1"/>
</dbReference>
<evidence type="ECO:0000256" key="2">
    <source>
        <dbReference type="ARBA" id="ARBA00009347"/>
    </source>
</evidence>
<keyword evidence="9" id="KW-1185">Reference proteome</keyword>
<evidence type="ECO:0000256" key="5">
    <source>
        <dbReference type="ARBA" id="ARBA00023002"/>
    </source>
</evidence>
<evidence type="ECO:0000259" key="6">
    <source>
        <dbReference type="Pfam" id="PF00441"/>
    </source>
</evidence>
<dbReference type="InterPro" id="IPR036250">
    <property type="entry name" value="AcylCo_DH-like_C"/>
</dbReference>
<dbReference type="InterPro" id="IPR013786">
    <property type="entry name" value="AcylCoA_DH/ox_N"/>
</dbReference>
<feature type="domain" description="Acyl-CoA dehydrogenase/oxidase C-terminal" evidence="6">
    <location>
        <begin position="229"/>
        <end position="357"/>
    </location>
</feature>
<dbReference type="Pfam" id="PF00441">
    <property type="entry name" value="Acyl-CoA_dh_1"/>
    <property type="match status" value="1"/>
</dbReference>